<evidence type="ECO:0000259" key="1">
    <source>
        <dbReference type="Pfam" id="PF00534"/>
    </source>
</evidence>
<evidence type="ECO:0000259" key="2">
    <source>
        <dbReference type="Pfam" id="PF13439"/>
    </source>
</evidence>
<dbReference type="Pfam" id="PF00534">
    <property type="entry name" value="Glycos_transf_1"/>
    <property type="match status" value="1"/>
</dbReference>
<comment type="caution">
    <text evidence="3">The sequence shown here is derived from an EMBL/GenBank/DDBJ whole genome shotgun (WGS) entry which is preliminary data.</text>
</comment>
<gene>
    <name evidence="3" type="ORF">HA271_05600</name>
</gene>
<evidence type="ECO:0000313" key="3">
    <source>
        <dbReference type="EMBL" id="HII84305.1"/>
    </source>
</evidence>
<dbReference type="Proteomes" id="UP000586031">
    <property type="component" value="Unassembled WGS sequence"/>
</dbReference>
<dbReference type="InterPro" id="IPR028098">
    <property type="entry name" value="Glyco_trans_4-like_N"/>
</dbReference>
<dbReference type="PANTHER" id="PTHR12526">
    <property type="entry name" value="GLYCOSYLTRANSFERASE"/>
    <property type="match status" value="1"/>
</dbReference>
<accession>A0A7J4TIP3</accession>
<proteinExistence type="predicted"/>
<dbReference type="SUPFAM" id="SSF53756">
    <property type="entry name" value="UDP-Glycosyltransferase/glycogen phosphorylase"/>
    <property type="match status" value="1"/>
</dbReference>
<reference evidence="4" key="1">
    <citation type="journal article" date="2020" name="bioRxiv">
        <title>A rank-normalized archaeal taxonomy based on genome phylogeny resolves widespread incomplete and uneven classifications.</title>
        <authorList>
            <person name="Rinke C."/>
            <person name="Chuvochina M."/>
            <person name="Mussig A.J."/>
            <person name="Chaumeil P.-A."/>
            <person name="Waite D.W."/>
            <person name="Whitman W.B."/>
            <person name="Parks D.H."/>
            <person name="Hugenholtz P."/>
        </authorList>
    </citation>
    <scope>NUCLEOTIDE SEQUENCE [LARGE SCALE GENOMIC DNA]</scope>
</reference>
<evidence type="ECO:0000313" key="4">
    <source>
        <dbReference type="Proteomes" id="UP000586031"/>
    </source>
</evidence>
<protein>
    <submittedName>
        <fullName evidence="3">Glycosyltransferase family 4 protein</fullName>
    </submittedName>
</protein>
<dbReference type="Pfam" id="PF13439">
    <property type="entry name" value="Glyco_transf_4"/>
    <property type="match status" value="1"/>
</dbReference>
<dbReference type="GO" id="GO:0016757">
    <property type="term" value="F:glycosyltransferase activity"/>
    <property type="evidence" value="ECO:0007669"/>
    <property type="project" value="InterPro"/>
</dbReference>
<dbReference type="InterPro" id="IPR001296">
    <property type="entry name" value="Glyco_trans_1"/>
</dbReference>
<organism evidence="3 4">
    <name type="scientific">Methanobacterium subterraneum</name>
    <dbReference type="NCBI Taxonomy" id="59277"/>
    <lineage>
        <taxon>Archaea</taxon>
        <taxon>Methanobacteriati</taxon>
        <taxon>Methanobacteriota</taxon>
        <taxon>Methanomada group</taxon>
        <taxon>Methanobacteria</taxon>
        <taxon>Methanobacteriales</taxon>
        <taxon>Methanobacteriaceae</taxon>
        <taxon>Methanobacterium</taxon>
    </lineage>
</organism>
<feature type="domain" description="Glycosyltransferase subfamily 4-like N-terminal" evidence="2">
    <location>
        <begin position="20"/>
        <end position="196"/>
    </location>
</feature>
<sequence length="394" mass="45801">MNILVVQESDWIQRNPHQQHHLMERLSLRGHKIRVIDYEIDWKTNKNEGLFSKRTVFKDVHKIHDEARIDVVRPGLIKIPVLNYFSWMWTNWREINRQIKEFKPDVIVGFGLINTYIASRAAKKHRIPFVYYLIDVLYTLIPEKSLQYIGKQVKKGIIKNSDKVITINKKLSESAVRLGADAEKTIIIDAGIDLERFDPEKIDGSLIREEYGVKDDELLLFFMGWIYHFAGIKEVAEELGKGDYANIKLMVVGDGDAYLDVKKIQKRYISEEKIILTGKQPYGRIPEFIQAADLCILPAYPEEIIMQDIVPIKIYEYMAMGKPVLTTNLPGIKTEFGEDAGVIYVNKPEGVLTEAFNINININRKKARKFVEHNDWIKITDEFENTLKKLYTRD</sequence>
<dbReference type="AlphaFoldDB" id="A0A7J4TIP3"/>
<name>A0A7J4TIP3_9EURY</name>
<keyword evidence="3" id="KW-0808">Transferase</keyword>
<feature type="domain" description="Glycosyl transferase family 1" evidence="1">
    <location>
        <begin position="207"/>
        <end position="368"/>
    </location>
</feature>
<dbReference type="EMBL" id="DUHE01000154">
    <property type="protein sequence ID" value="HII84305.1"/>
    <property type="molecule type" value="Genomic_DNA"/>
</dbReference>
<dbReference type="Gene3D" id="3.40.50.2000">
    <property type="entry name" value="Glycogen Phosphorylase B"/>
    <property type="match status" value="2"/>
</dbReference>